<dbReference type="Proteomes" id="UP000552954">
    <property type="component" value="Unassembled WGS sequence"/>
</dbReference>
<dbReference type="AlphaFoldDB" id="A0A849KEW1"/>
<protein>
    <submittedName>
        <fullName evidence="2">KR domain-containing protein</fullName>
    </submittedName>
</protein>
<dbReference type="SUPFAM" id="SSF51735">
    <property type="entry name" value="NAD(P)-binding Rossmann-fold domains"/>
    <property type="match status" value="1"/>
</dbReference>
<evidence type="ECO:0000313" key="2">
    <source>
        <dbReference type="EMBL" id="NNU42743.1"/>
    </source>
</evidence>
<dbReference type="PANTHER" id="PTHR43796">
    <property type="entry name" value="CARBOXYNORSPERMIDINE SYNTHASE"/>
    <property type="match status" value="1"/>
</dbReference>
<accession>A0A849KEW1</accession>
<evidence type="ECO:0000313" key="3">
    <source>
        <dbReference type="Proteomes" id="UP000552954"/>
    </source>
</evidence>
<reference evidence="2 3" key="1">
    <citation type="submission" date="2020-05" db="EMBL/GenBank/DDBJ databases">
        <authorList>
            <person name="Khan S.A."/>
            <person name="Jeon C.O."/>
            <person name="Chun B.H."/>
        </authorList>
    </citation>
    <scope>NUCLEOTIDE SEQUENCE [LARGE SCALE GENOMIC DNA]</scope>
    <source>
        <strain evidence="2 3">B156</strain>
    </source>
</reference>
<feature type="domain" description="Saccharopine dehydrogenase NADP binding" evidence="1">
    <location>
        <begin position="6"/>
        <end position="130"/>
    </location>
</feature>
<gene>
    <name evidence="2" type="ORF">HK415_05530</name>
</gene>
<sequence>MSTCRVLVIGGYGFFGRRLVQRLARMPGLHVLVAGRSAQAAAALVQELRPRSGATLEAVELDALDQALGPRLLQLLPDILVNASGPFQRHDYRIPRAAIAGGCHSIDLADGRAYVTGIAELDAEALAAGVLVTSGASSVPALSSAAADHLVRGMRTVQAIDIGISPGNRTERGLSTVQAILSYCGQPLPAARGHRATGWSGSRRHRYPAPVGSRLLSPCDVPDLALLPQRYAGAPAVQFGAGLELEFLHRGMNLMAWCARKGLVRDWAKHARALKRAADLFRHRGSDAGAMHVTATGLAADGQPVTRTWQLVASHGDGPFVPTLAAAALVRKMRAGAPLPAGAMPCVGLLTLEDILHEADGLHITTETVA</sequence>
<evidence type="ECO:0000259" key="1">
    <source>
        <dbReference type="Pfam" id="PF03435"/>
    </source>
</evidence>
<dbReference type="InterPro" id="IPR036291">
    <property type="entry name" value="NAD(P)-bd_dom_sf"/>
</dbReference>
<dbReference type="PANTHER" id="PTHR43796:SF2">
    <property type="entry name" value="CARBOXYNORSPERMIDINE SYNTHASE"/>
    <property type="match status" value="1"/>
</dbReference>
<organism evidence="2 3">
    <name type="scientific">Ramlibacter montanisoli</name>
    <dbReference type="NCBI Taxonomy" id="2732512"/>
    <lineage>
        <taxon>Bacteria</taxon>
        <taxon>Pseudomonadati</taxon>
        <taxon>Pseudomonadota</taxon>
        <taxon>Betaproteobacteria</taxon>
        <taxon>Burkholderiales</taxon>
        <taxon>Comamonadaceae</taxon>
        <taxon>Ramlibacter</taxon>
    </lineage>
</organism>
<dbReference type="RefSeq" id="WP_171557169.1">
    <property type="nucleotide sequence ID" value="NZ_JABFCS010000001.1"/>
</dbReference>
<dbReference type="Pfam" id="PF03435">
    <property type="entry name" value="Sacchrp_dh_NADP"/>
    <property type="match status" value="1"/>
</dbReference>
<proteinExistence type="predicted"/>
<comment type="caution">
    <text evidence="2">The sequence shown here is derived from an EMBL/GenBank/DDBJ whole genome shotgun (WGS) entry which is preliminary data.</text>
</comment>
<keyword evidence="3" id="KW-1185">Reference proteome</keyword>
<reference evidence="2 3" key="2">
    <citation type="submission" date="2020-06" db="EMBL/GenBank/DDBJ databases">
        <title>Ramlibacter rhizophilus sp. nov., isolated from rhizosphere soil of national flower Mugunghwa from South Korea.</title>
        <authorList>
            <person name="Zheng-Fei Y."/>
            <person name="Huan T."/>
        </authorList>
    </citation>
    <scope>NUCLEOTIDE SEQUENCE [LARGE SCALE GENOMIC DNA]</scope>
    <source>
        <strain evidence="2 3">B156</strain>
    </source>
</reference>
<dbReference type="InterPro" id="IPR005097">
    <property type="entry name" value="Sacchrp_dh_NADP-bd"/>
</dbReference>
<dbReference type="EMBL" id="JABFCS010000001">
    <property type="protein sequence ID" value="NNU42743.1"/>
    <property type="molecule type" value="Genomic_DNA"/>
</dbReference>
<dbReference type="Gene3D" id="3.40.50.720">
    <property type="entry name" value="NAD(P)-binding Rossmann-like Domain"/>
    <property type="match status" value="1"/>
</dbReference>
<name>A0A849KEW1_9BURK</name>